<dbReference type="AlphaFoldDB" id="A0A814CFF9"/>
<feature type="domain" description="S5 DRBM" evidence="4">
    <location>
        <begin position="121"/>
        <end position="144"/>
    </location>
</feature>
<keyword evidence="2" id="KW-0689">Ribosomal protein</keyword>
<reference evidence="5" key="1">
    <citation type="submission" date="2021-02" db="EMBL/GenBank/DDBJ databases">
        <authorList>
            <person name="Nowell W R."/>
        </authorList>
    </citation>
    <scope>NUCLEOTIDE SEQUENCE</scope>
</reference>
<dbReference type="OrthoDB" id="8122270at2759"/>
<dbReference type="GO" id="GO:0003723">
    <property type="term" value="F:RNA binding"/>
    <property type="evidence" value="ECO:0007669"/>
    <property type="project" value="InterPro"/>
</dbReference>
<dbReference type="PANTHER" id="PTHR13718">
    <property type="entry name" value="RIBOSOMAL S SUBUNIT"/>
    <property type="match status" value="1"/>
</dbReference>
<evidence type="ECO:0000256" key="1">
    <source>
        <dbReference type="ARBA" id="ARBA00035407"/>
    </source>
</evidence>
<dbReference type="FunFam" id="3.30.160.20:FF:000133">
    <property type="entry name" value="40S ribosomal protein S2"/>
    <property type="match status" value="1"/>
</dbReference>
<dbReference type="PROSITE" id="PS50881">
    <property type="entry name" value="S5_DSRBD"/>
    <property type="match status" value="1"/>
</dbReference>
<dbReference type="GO" id="GO:0003735">
    <property type="term" value="F:structural constituent of ribosome"/>
    <property type="evidence" value="ECO:0007669"/>
    <property type="project" value="UniProtKB-UniRule"/>
</dbReference>
<dbReference type="InterPro" id="IPR013810">
    <property type="entry name" value="Ribosomal_uS5_N"/>
</dbReference>
<evidence type="ECO:0000256" key="3">
    <source>
        <dbReference type="SAM" id="MobiDB-lite"/>
    </source>
</evidence>
<keyword evidence="7" id="KW-1185">Reference proteome</keyword>
<dbReference type="Gene3D" id="3.30.160.20">
    <property type="match status" value="1"/>
</dbReference>
<evidence type="ECO:0000256" key="2">
    <source>
        <dbReference type="PROSITE-ProRule" id="PRU00268"/>
    </source>
</evidence>
<proteinExistence type="predicted"/>
<dbReference type="EMBL" id="CAJNOQ010002160">
    <property type="protein sequence ID" value="CAF0942607.1"/>
    <property type="molecule type" value="Genomic_DNA"/>
</dbReference>
<evidence type="ECO:0000313" key="5">
    <source>
        <dbReference type="EMBL" id="CAF0942607.1"/>
    </source>
</evidence>
<feature type="region of interest" description="Disordered" evidence="3">
    <location>
        <begin position="1"/>
        <end position="83"/>
    </location>
</feature>
<evidence type="ECO:0000313" key="6">
    <source>
        <dbReference type="EMBL" id="CAF3718948.1"/>
    </source>
</evidence>
<dbReference type="EMBL" id="CAJOBC010002160">
    <property type="protein sequence ID" value="CAF3718948.1"/>
    <property type="molecule type" value="Genomic_DNA"/>
</dbReference>
<dbReference type="GO" id="GO:0022627">
    <property type="term" value="C:cytosolic small ribosomal subunit"/>
    <property type="evidence" value="ECO:0007669"/>
    <property type="project" value="TreeGrafter"/>
</dbReference>
<dbReference type="InterPro" id="IPR000851">
    <property type="entry name" value="Ribosomal_uS5"/>
</dbReference>
<name>A0A814CFF9_9BILA</name>
<protein>
    <recommendedName>
        <fullName evidence="1">40S ribosomal protein S2</fullName>
    </recommendedName>
</protein>
<dbReference type="Proteomes" id="UP000663829">
    <property type="component" value="Unassembled WGS sequence"/>
</dbReference>
<feature type="compositionally biased region" description="Gly residues" evidence="3">
    <location>
        <begin position="7"/>
        <end position="23"/>
    </location>
</feature>
<sequence length="144" mass="15260">MAERGGTRGGFGTRGGGRGGGEGGRGRGEGGRGGFREGGEGGRGRGRGEGGRGGRGGEGGRGRGGRGRRGQRPKEDQKTWTPVTKLGRLVNDGKIRSLEEIYLFSLPIKEADIIDLLLPELKDEVLKIMPVQKQTCAGQRTRFK</sequence>
<evidence type="ECO:0000313" key="7">
    <source>
        <dbReference type="Proteomes" id="UP000663829"/>
    </source>
</evidence>
<organism evidence="5 7">
    <name type="scientific">Didymodactylos carnosus</name>
    <dbReference type="NCBI Taxonomy" id="1234261"/>
    <lineage>
        <taxon>Eukaryota</taxon>
        <taxon>Metazoa</taxon>
        <taxon>Spiralia</taxon>
        <taxon>Gnathifera</taxon>
        <taxon>Rotifera</taxon>
        <taxon>Eurotatoria</taxon>
        <taxon>Bdelloidea</taxon>
        <taxon>Philodinida</taxon>
        <taxon>Philodinidae</taxon>
        <taxon>Didymodactylos</taxon>
    </lineage>
</organism>
<comment type="caution">
    <text evidence="5">The sequence shown here is derived from an EMBL/GenBank/DDBJ whole genome shotgun (WGS) entry which is preliminary data.</text>
</comment>
<dbReference type="PANTHER" id="PTHR13718:SF4">
    <property type="entry name" value="40S RIBOSOMAL PROTEIN S2"/>
    <property type="match status" value="1"/>
</dbReference>
<dbReference type="Proteomes" id="UP000681722">
    <property type="component" value="Unassembled WGS sequence"/>
</dbReference>
<evidence type="ECO:0000259" key="4">
    <source>
        <dbReference type="PROSITE" id="PS50881"/>
    </source>
</evidence>
<feature type="non-terminal residue" evidence="5">
    <location>
        <position position="144"/>
    </location>
</feature>
<accession>A0A814CFF9</accession>
<dbReference type="GO" id="GO:0006412">
    <property type="term" value="P:translation"/>
    <property type="evidence" value="ECO:0007669"/>
    <property type="project" value="InterPro"/>
</dbReference>
<feature type="compositionally biased region" description="Basic and acidic residues" evidence="3">
    <location>
        <begin position="24"/>
        <end position="52"/>
    </location>
</feature>
<gene>
    <name evidence="5" type="ORF">GPM918_LOCUS10793</name>
    <name evidence="6" type="ORF">SRO942_LOCUS10794</name>
</gene>
<keyword evidence="2" id="KW-0687">Ribonucleoprotein</keyword>